<keyword evidence="2" id="KW-0732">Signal</keyword>
<dbReference type="RefSeq" id="WP_266595112.1">
    <property type="nucleotide sequence ID" value="NZ_JAPHNL010000001.1"/>
</dbReference>
<accession>A0ABT3TQ59</accession>
<dbReference type="EMBL" id="JAPHNL010000001">
    <property type="protein sequence ID" value="MCX3058255.1"/>
    <property type="molecule type" value="Genomic_DNA"/>
</dbReference>
<feature type="region of interest" description="Disordered" evidence="1">
    <location>
        <begin position="23"/>
        <end position="44"/>
    </location>
</feature>
<protein>
    <submittedName>
        <fullName evidence="3">Uncharacterized protein</fullName>
    </submittedName>
</protein>
<feature type="chain" id="PRO_5046311598" evidence="2">
    <location>
        <begin position="25"/>
        <end position="65"/>
    </location>
</feature>
<gene>
    <name evidence="3" type="ORF">OFY01_00395</name>
</gene>
<dbReference type="Proteomes" id="UP001163064">
    <property type="component" value="Unassembled WGS sequence"/>
</dbReference>
<name>A0ABT3TQ59_9ACTN</name>
<evidence type="ECO:0000256" key="1">
    <source>
        <dbReference type="SAM" id="MobiDB-lite"/>
    </source>
</evidence>
<feature type="compositionally biased region" description="Low complexity" evidence="1">
    <location>
        <begin position="23"/>
        <end position="36"/>
    </location>
</feature>
<reference evidence="3" key="1">
    <citation type="submission" date="2022-10" db="EMBL/GenBank/DDBJ databases">
        <title>Streptomyces beihaiensis sp. nov., a chitin degrading actinobacterium, isolated from shrimp pond soil.</title>
        <authorList>
            <person name="Xie J."/>
            <person name="Shen N."/>
        </authorList>
    </citation>
    <scope>NUCLEOTIDE SEQUENCE</scope>
    <source>
        <strain evidence="3">GXMU-J5</strain>
    </source>
</reference>
<feature type="signal peptide" evidence="2">
    <location>
        <begin position="1"/>
        <end position="24"/>
    </location>
</feature>
<evidence type="ECO:0000313" key="4">
    <source>
        <dbReference type="Proteomes" id="UP001163064"/>
    </source>
</evidence>
<keyword evidence="4" id="KW-1185">Reference proteome</keyword>
<evidence type="ECO:0000256" key="2">
    <source>
        <dbReference type="SAM" id="SignalP"/>
    </source>
</evidence>
<comment type="caution">
    <text evidence="3">The sequence shown here is derived from an EMBL/GenBank/DDBJ whole genome shotgun (WGS) entry which is preliminary data.</text>
</comment>
<organism evidence="3 4">
    <name type="scientific">Streptomyces beihaiensis</name>
    <dbReference type="NCBI Taxonomy" id="2984495"/>
    <lineage>
        <taxon>Bacteria</taxon>
        <taxon>Bacillati</taxon>
        <taxon>Actinomycetota</taxon>
        <taxon>Actinomycetes</taxon>
        <taxon>Kitasatosporales</taxon>
        <taxon>Streptomycetaceae</taxon>
        <taxon>Streptomyces</taxon>
    </lineage>
</organism>
<sequence length="65" mass="6517">MFATSALLGALAATPLGTLTAAQATPAAAHAEASPPNDVKPHTAHTVYAACGMDQDHVVSVRPHS</sequence>
<proteinExistence type="predicted"/>
<evidence type="ECO:0000313" key="3">
    <source>
        <dbReference type="EMBL" id="MCX3058255.1"/>
    </source>
</evidence>